<dbReference type="EMBL" id="JH000062">
    <property type="protein sequence ID" value="EGV97981.1"/>
    <property type="molecule type" value="Genomic_DNA"/>
</dbReference>
<accession>G3GXX9</accession>
<feature type="region of interest" description="Disordered" evidence="1">
    <location>
        <begin position="34"/>
        <end position="62"/>
    </location>
</feature>
<evidence type="ECO:0000313" key="3">
    <source>
        <dbReference type="Proteomes" id="UP000001075"/>
    </source>
</evidence>
<dbReference type="AlphaFoldDB" id="G3GXX9"/>
<dbReference type="Proteomes" id="UP000001075">
    <property type="component" value="Unassembled WGS sequence"/>
</dbReference>
<reference evidence="3" key="1">
    <citation type="journal article" date="2011" name="Nat. Biotechnol.">
        <title>The genomic sequence of the Chinese hamster ovary (CHO)-K1 cell line.</title>
        <authorList>
            <person name="Xu X."/>
            <person name="Nagarajan H."/>
            <person name="Lewis N.E."/>
            <person name="Pan S."/>
            <person name="Cai Z."/>
            <person name="Liu X."/>
            <person name="Chen W."/>
            <person name="Xie M."/>
            <person name="Wang W."/>
            <person name="Hammond S."/>
            <person name="Andersen M.R."/>
            <person name="Neff N."/>
            <person name="Passarelli B."/>
            <person name="Koh W."/>
            <person name="Fan H.C."/>
            <person name="Wang J."/>
            <person name="Gui Y."/>
            <person name="Lee K.H."/>
            <person name="Betenbaugh M.J."/>
            <person name="Quake S.R."/>
            <person name="Famili I."/>
            <person name="Palsson B.O."/>
            <person name="Wang J."/>
        </authorList>
    </citation>
    <scope>NUCLEOTIDE SEQUENCE [LARGE SCALE GENOMIC DNA]</scope>
    <source>
        <strain evidence="3">CHO K1 cell line</strain>
    </source>
</reference>
<evidence type="ECO:0000313" key="2">
    <source>
        <dbReference type="EMBL" id="EGV97981.1"/>
    </source>
</evidence>
<organism evidence="2 3">
    <name type="scientific">Cricetulus griseus</name>
    <name type="common">Chinese hamster</name>
    <name type="synonym">Cricetulus barabensis griseus</name>
    <dbReference type="NCBI Taxonomy" id="10029"/>
    <lineage>
        <taxon>Eukaryota</taxon>
        <taxon>Metazoa</taxon>
        <taxon>Chordata</taxon>
        <taxon>Craniata</taxon>
        <taxon>Vertebrata</taxon>
        <taxon>Euteleostomi</taxon>
        <taxon>Mammalia</taxon>
        <taxon>Eutheria</taxon>
        <taxon>Euarchontoglires</taxon>
        <taxon>Glires</taxon>
        <taxon>Rodentia</taxon>
        <taxon>Myomorpha</taxon>
        <taxon>Muroidea</taxon>
        <taxon>Cricetidae</taxon>
        <taxon>Cricetinae</taxon>
        <taxon>Cricetulus</taxon>
    </lineage>
</organism>
<dbReference type="InParanoid" id="G3GXX9"/>
<gene>
    <name evidence="2" type="ORF">I79_002624</name>
</gene>
<sequence>MGALTETSSRLRWEIQQNVFWVMGNPVPEAYARKDRSRIQRQTDSEELERERSKQKIWPFSY</sequence>
<protein>
    <submittedName>
        <fullName evidence="2">Uncharacterized protein</fullName>
    </submittedName>
</protein>
<evidence type="ECO:0000256" key="1">
    <source>
        <dbReference type="SAM" id="MobiDB-lite"/>
    </source>
</evidence>
<feature type="compositionally biased region" description="Basic and acidic residues" evidence="1">
    <location>
        <begin position="34"/>
        <end position="54"/>
    </location>
</feature>
<name>G3GXX9_CRIGR</name>
<proteinExistence type="predicted"/>